<dbReference type="RefSeq" id="WP_117988110.1">
    <property type="nucleotide sequence ID" value="NZ_CAJKGR010000082.1"/>
</dbReference>
<evidence type="ECO:0000313" key="1">
    <source>
        <dbReference type="EMBL" id="RGX77246.1"/>
    </source>
</evidence>
<organism evidence="1 2">
    <name type="scientific">Bacteroides stercorirosoris</name>
    <dbReference type="NCBI Taxonomy" id="871324"/>
    <lineage>
        <taxon>Bacteria</taxon>
        <taxon>Pseudomonadati</taxon>
        <taxon>Bacteroidota</taxon>
        <taxon>Bacteroidia</taxon>
        <taxon>Bacteroidales</taxon>
        <taxon>Bacteroidaceae</taxon>
        <taxon>Bacteroides</taxon>
    </lineage>
</organism>
<dbReference type="EMBL" id="QSCF01000030">
    <property type="protein sequence ID" value="RGX77246.1"/>
    <property type="molecule type" value="Genomic_DNA"/>
</dbReference>
<accession>A0A413H1E8</accession>
<gene>
    <name evidence="1" type="ORF">DXA68_16640</name>
</gene>
<dbReference type="Proteomes" id="UP000286075">
    <property type="component" value="Unassembled WGS sequence"/>
</dbReference>
<evidence type="ECO:0000313" key="2">
    <source>
        <dbReference type="Proteomes" id="UP000286075"/>
    </source>
</evidence>
<sequence>MLEDAFHLLPTGVRDGLLNVCLSHSLFCNLYEALAACEDRTGLAPEEVWSEALRMAQRLGQSPRPDFSIKHDYARLVSRYRTFVAGGGVETHRNDAQAGATRCAVFTTLLYMLAATSSVDDNPYARLCVFIVRRLREEPLYQDLCRDIRRGESEEEADGHFVPPTDYTKCTAAVADTLVAVQEGEWMQVGELVQEAVGSHSPQVCTSVMHVLTGYNRKHGHRYQAHIDRLHEAIDRMVEEQNSSRIVENNGTINHIENNQGPVNGDVKEQRFLMGNGMSGKQIEAKCG</sequence>
<reference evidence="1 2" key="1">
    <citation type="submission" date="2018-08" db="EMBL/GenBank/DDBJ databases">
        <title>A genome reference for cultivated species of the human gut microbiota.</title>
        <authorList>
            <person name="Zou Y."/>
            <person name="Xue W."/>
            <person name="Luo G."/>
        </authorList>
    </citation>
    <scope>NUCLEOTIDE SEQUENCE [LARGE SCALE GENOMIC DNA]</scope>
    <source>
        <strain evidence="1 2">OF03-9BH</strain>
    </source>
</reference>
<proteinExistence type="predicted"/>
<comment type="caution">
    <text evidence="1">The sequence shown here is derived from an EMBL/GenBank/DDBJ whole genome shotgun (WGS) entry which is preliminary data.</text>
</comment>
<dbReference type="AlphaFoldDB" id="A0A413H1E8"/>
<protein>
    <submittedName>
        <fullName evidence="1">Uncharacterized protein</fullName>
    </submittedName>
</protein>
<name>A0A413H1E8_9BACE</name>